<dbReference type="EMBL" id="MSFO01000010">
    <property type="protein sequence ID" value="PLB43746.1"/>
    <property type="molecule type" value="Genomic_DNA"/>
</dbReference>
<accession>A0A2I2FT05</accession>
<dbReference type="InterPro" id="IPR050475">
    <property type="entry name" value="Prenyltransferase_related"/>
</dbReference>
<protein>
    <recommendedName>
        <fullName evidence="8">UbiA prenyltransferase</fullName>
    </recommendedName>
</protein>
<evidence type="ECO:0000256" key="4">
    <source>
        <dbReference type="ARBA" id="ARBA00023136"/>
    </source>
</evidence>
<evidence type="ECO:0000313" key="6">
    <source>
        <dbReference type="EMBL" id="PLB43746.1"/>
    </source>
</evidence>
<dbReference type="PANTHER" id="PTHR42723">
    <property type="entry name" value="CHLOROPHYLL SYNTHASE"/>
    <property type="match status" value="1"/>
</dbReference>
<keyword evidence="4 5" id="KW-0472">Membrane</keyword>
<dbReference type="RefSeq" id="XP_024699048.1">
    <property type="nucleotide sequence ID" value="XM_024851154.1"/>
</dbReference>
<comment type="caution">
    <text evidence="6">The sequence shown here is derived from an EMBL/GenBank/DDBJ whole genome shotgun (WGS) entry which is preliminary data.</text>
</comment>
<dbReference type="GO" id="GO:0016765">
    <property type="term" value="F:transferase activity, transferring alkyl or aryl (other than methyl) groups"/>
    <property type="evidence" value="ECO:0007669"/>
    <property type="project" value="InterPro"/>
</dbReference>
<dbReference type="STRING" id="1392250.A0A2I2FT05"/>
<feature type="transmembrane region" description="Helical" evidence="5">
    <location>
        <begin position="115"/>
        <end position="133"/>
    </location>
</feature>
<evidence type="ECO:0000256" key="1">
    <source>
        <dbReference type="ARBA" id="ARBA00004141"/>
    </source>
</evidence>
<keyword evidence="7" id="KW-1185">Reference proteome</keyword>
<dbReference type="GeneID" id="36558853"/>
<dbReference type="CDD" id="cd13965">
    <property type="entry name" value="PT_UbiA_3"/>
    <property type="match status" value="1"/>
</dbReference>
<feature type="transmembrane region" description="Helical" evidence="5">
    <location>
        <begin position="278"/>
        <end position="295"/>
    </location>
</feature>
<evidence type="ECO:0008006" key="8">
    <source>
        <dbReference type="Google" id="ProtNLM"/>
    </source>
</evidence>
<feature type="transmembrane region" description="Helical" evidence="5">
    <location>
        <begin position="163"/>
        <end position="181"/>
    </location>
</feature>
<dbReference type="PANTHER" id="PTHR42723:SF1">
    <property type="entry name" value="CHLOROPHYLL SYNTHASE, CHLOROPLASTIC"/>
    <property type="match status" value="1"/>
</dbReference>
<feature type="transmembrane region" description="Helical" evidence="5">
    <location>
        <begin position="56"/>
        <end position="77"/>
    </location>
</feature>
<name>A0A2I2FT05_9EURO</name>
<feature type="transmembrane region" description="Helical" evidence="5">
    <location>
        <begin position="201"/>
        <end position="218"/>
    </location>
</feature>
<dbReference type="Proteomes" id="UP000234275">
    <property type="component" value="Unassembled WGS sequence"/>
</dbReference>
<evidence type="ECO:0000256" key="3">
    <source>
        <dbReference type="ARBA" id="ARBA00022989"/>
    </source>
</evidence>
<evidence type="ECO:0000256" key="2">
    <source>
        <dbReference type="ARBA" id="ARBA00022692"/>
    </source>
</evidence>
<dbReference type="OrthoDB" id="434972at2759"/>
<evidence type="ECO:0000313" key="7">
    <source>
        <dbReference type="Proteomes" id="UP000234275"/>
    </source>
</evidence>
<comment type="subcellular location">
    <subcellularLocation>
        <location evidence="1">Membrane</location>
        <topology evidence="1">Multi-pass membrane protein</topology>
    </subcellularLocation>
</comment>
<sequence length="297" mass="33066">MTSLTKVRTLAKMRGGISGLLAPASDFKTIILPSTVFGVLNSLATSAYGLDDIPPITLSLILTRLIQALVWVSLVYIPFGINNQRSPSAIVEDAINKPWRPLPQNRLSPSQARRLMYCIVLLAPLHGYIYRGIGFRQSSLLRALDIWYNNVGGADKNPVLRNLLNSLGYLSFITGALEVALGRQIPFTSDPMSTSGPENRLALWLLIIGGIVFSTIHLQDLYDQEGDASRGRRTVPLVIGDAPARWTIATPMLFWGIVCPRFWRVMIARGVESDRETFRLWNCWISAVYAMPFFAQM</sequence>
<dbReference type="InterPro" id="IPR000537">
    <property type="entry name" value="UbiA_prenyltransferase"/>
</dbReference>
<proteinExistence type="predicted"/>
<dbReference type="AlphaFoldDB" id="A0A2I2FT05"/>
<gene>
    <name evidence="6" type="ORF">P170DRAFT_450923</name>
</gene>
<organism evidence="6 7">
    <name type="scientific">Aspergillus steynii IBT 23096</name>
    <dbReference type="NCBI Taxonomy" id="1392250"/>
    <lineage>
        <taxon>Eukaryota</taxon>
        <taxon>Fungi</taxon>
        <taxon>Dikarya</taxon>
        <taxon>Ascomycota</taxon>
        <taxon>Pezizomycotina</taxon>
        <taxon>Eurotiomycetes</taxon>
        <taxon>Eurotiomycetidae</taxon>
        <taxon>Eurotiales</taxon>
        <taxon>Aspergillaceae</taxon>
        <taxon>Aspergillus</taxon>
        <taxon>Aspergillus subgen. Circumdati</taxon>
    </lineage>
</organism>
<keyword evidence="2 5" id="KW-0812">Transmembrane</keyword>
<dbReference type="Pfam" id="PF01040">
    <property type="entry name" value="UbiA"/>
    <property type="match status" value="1"/>
</dbReference>
<feature type="transmembrane region" description="Helical" evidence="5">
    <location>
        <begin position="246"/>
        <end position="266"/>
    </location>
</feature>
<evidence type="ECO:0000256" key="5">
    <source>
        <dbReference type="SAM" id="Phobius"/>
    </source>
</evidence>
<keyword evidence="3 5" id="KW-1133">Transmembrane helix</keyword>
<dbReference type="GO" id="GO:0016020">
    <property type="term" value="C:membrane"/>
    <property type="evidence" value="ECO:0007669"/>
    <property type="project" value="UniProtKB-SubCell"/>
</dbReference>
<reference evidence="6 7" key="1">
    <citation type="submission" date="2016-12" db="EMBL/GenBank/DDBJ databases">
        <title>The genomes of Aspergillus section Nigri reveals drivers in fungal speciation.</title>
        <authorList>
            <consortium name="DOE Joint Genome Institute"/>
            <person name="Vesth T.C."/>
            <person name="Nybo J."/>
            <person name="Theobald S."/>
            <person name="Brandl J."/>
            <person name="Frisvad J.C."/>
            <person name="Nielsen K.F."/>
            <person name="Lyhne E.K."/>
            <person name="Kogle M.E."/>
            <person name="Kuo A."/>
            <person name="Riley R."/>
            <person name="Clum A."/>
            <person name="Nolan M."/>
            <person name="Lipzen A."/>
            <person name="Salamov A."/>
            <person name="Henrissat B."/>
            <person name="Wiebenga A."/>
            <person name="De Vries R.P."/>
            <person name="Grigoriev I.V."/>
            <person name="Mortensen U.H."/>
            <person name="Andersen M.R."/>
            <person name="Baker S.E."/>
        </authorList>
    </citation>
    <scope>NUCLEOTIDE SEQUENCE [LARGE SCALE GENOMIC DNA]</scope>
    <source>
        <strain evidence="6 7">IBT 23096</strain>
    </source>
</reference>
<dbReference type="VEuPathDB" id="FungiDB:P170DRAFT_450923"/>